<keyword evidence="2 5" id="KW-0812">Transmembrane</keyword>
<feature type="transmembrane region" description="Helical" evidence="5">
    <location>
        <begin position="56"/>
        <end position="74"/>
    </location>
</feature>
<dbReference type="PANTHER" id="PTHR23542">
    <property type="match status" value="1"/>
</dbReference>
<evidence type="ECO:0000313" key="7">
    <source>
        <dbReference type="EMBL" id="GAA3611822.1"/>
    </source>
</evidence>
<feature type="transmembrane region" description="Helical" evidence="5">
    <location>
        <begin position="111"/>
        <end position="132"/>
    </location>
</feature>
<dbReference type="InterPro" id="IPR020846">
    <property type="entry name" value="MFS_dom"/>
</dbReference>
<evidence type="ECO:0000259" key="6">
    <source>
        <dbReference type="PROSITE" id="PS50850"/>
    </source>
</evidence>
<keyword evidence="3 5" id="KW-1133">Transmembrane helix</keyword>
<dbReference type="Proteomes" id="UP001501490">
    <property type="component" value="Unassembled WGS sequence"/>
</dbReference>
<dbReference type="InterPro" id="IPR011701">
    <property type="entry name" value="MFS"/>
</dbReference>
<feature type="transmembrane region" description="Helical" evidence="5">
    <location>
        <begin position="29"/>
        <end position="50"/>
    </location>
</feature>
<keyword evidence="4 5" id="KW-0472">Membrane</keyword>
<feature type="transmembrane region" description="Helical" evidence="5">
    <location>
        <begin position="86"/>
        <end position="105"/>
    </location>
</feature>
<feature type="transmembrane region" description="Helical" evidence="5">
    <location>
        <begin position="314"/>
        <end position="336"/>
    </location>
</feature>
<evidence type="ECO:0000256" key="4">
    <source>
        <dbReference type="ARBA" id="ARBA00023136"/>
    </source>
</evidence>
<evidence type="ECO:0000256" key="1">
    <source>
        <dbReference type="ARBA" id="ARBA00004651"/>
    </source>
</evidence>
<dbReference type="EMBL" id="BAABAB010000007">
    <property type="protein sequence ID" value="GAA3611822.1"/>
    <property type="molecule type" value="Genomic_DNA"/>
</dbReference>
<feature type="transmembrane region" description="Helical" evidence="5">
    <location>
        <begin position="225"/>
        <end position="250"/>
    </location>
</feature>
<dbReference type="Gene3D" id="1.20.1250.20">
    <property type="entry name" value="MFS general substrate transporter like domains"/>
    <property type="match status" value="1"/>
</dbReference>
<evidence type="ECO:0000256" key="3">
    <source>
        <dbReference type="ARBA" id="ARBA00022989"/>
    </source>
</evidence>
<feature type="transmembrane region" description="Helical" evidence="5">
    <location>
        <begin position="291"/>
        <end position="308"/>
    </location>
</feature>
<evidence type="ECO:0000256" key="5">
    <source>
        <dbReference type="SAM" id="Phobius"/>
    </source>
</evidence>
<comment type="caution">
    <text evidence="7">The sequence shown here is derived from an EMBL/GenBank/DDBJ whole genome shotgun (WGS) entry which is preliminary data.</text>
</comment>
<keyword evidence="8" id="KW-1185">Reference proteome</keyword>
<evidence type="ECO:0000313" key="8">
    <source>
        <dbReference type="Proteomes" id="UP001501490"/>
    </source>
</evidence>
<feature type="transmembrane region" description="Helical" evidence="5">
    <location>
        <begin position="379"/>
        <end position="397"/>
    </location>
</feature>
<dbReference type="InterPro" id="IPR036259">
    <property type="entry name" value="MFS_trans_sf"/>
</dbReference>
<gene>
    <name evidence="7" type="ORF">GCM10022236_12010</name>
</gene>
<evidence type="ECO:0000256" key="2">
    <source>
        <dbReference type="ARBA" id="ARBA00022692"/>
    </source>
</evidence>
<feature type="domain" description="Major facilitator superfamily (MFS) profile" evidence="6">
    <location>
        <begin position="221"/>
        <end position="425"/>
    </location>
</feature>
<feature type="transmembrane region" description="Helical" evidence="5">
    <location>
        <begin position="256"/>
        <end position="279"/>
    </location>
</feature>
<accession>A0ABP6ZM37</accession>
<organism evidence="7 8">
    <name type="scientific">Microlunatus ginsengisoli</name>
    <dbReference type="NCBI Taxonomy" id="363863"/>
    <lineage>
        <taxon>Bacteria</taxon>
        <taxon>Bacillati</taxon>
        <taxon>Actinomycetota</taxon>
        <taxon>Actinomycetes</taxon>
        <taxon>Propionibacteriales</taxon>
        <taxon>Propionibacteriaceae</taxon>
        <taxon>Microlunatus</taxon>
    </lineage>
</organism>
<sequence length="425" mass="43457">MKSAMTRAFGAYGAVLSDPSARRFTLAGLLARLPLSMTGLGIVLLISLTTGSFGRAGLVTACATLTAAVVLPWWGRRIDRIGQARVLVIAAVLAAVGLTGVTATVLLGMPLWLTCLAAVVSGLGATSAGSAVRARWTYLLREREPGQLNTAYSLEAVFDEVVFIVGPVLVTFLATAIHPAFALGVVVVLGLAGAIALAVQRGTEPPLAVPAVGHDRASARLSLRFLISVMLACAALGALFGGMEVVVVAFAREHDILPYAGAILMVWAAGSLIAGLVTGTIHWKVGPRRRFRVGAVLLAASVLPLLFVDHPVGVAGLLLLSGLAIAPTLISSVALTQSSVPASRLTEALGWTSMGMATGVALGAAVLGRVIDGWGARGGFMAMVGVALLLVASALAIRTPAKQLRAEPGTPAVVPDPIGAENLSR</sequence>
<dbReference type="Pfam" id="PF07690">
    <property type="entry name" value="MFS_1"/>
    <property type="match status" value="1"/>
</dbReference>
<comment type="subcellular location">
    <subcellularLocation>
        <location evidence="1">Cell membrane</location>
        <topology evidence="1">Multi-pass membrane protein</topology>
    </subcellularLocation>
</comment>
<feature type="transmembrane region" description="Helical" evidence="5">
    <location>
        <begin position="348"/>
        <end position="367"/>
    </location>
</feature>
<dbReference type="PANTHER" id="PTHR23542:SF1">
    <property type="entry name" value="MAJOR FACILITATOR SUPERFAMILY (MFS) PROFILE DOMAIN-CONTAINING PROTEIN"/>
    <property type="match status" value="1"/>
</dbReference>
<reference evidence="8" key="1">
    <citation type="journal article" date="2019" name="Int. J. Syst. Evol. Microbiol.">
        <title>The Global Catalogue of Microorganisms (GCM) 10K type strain sequencing project: providing services to taxonomists for standard genome sequencing and annotation.</title>
        <authorList>
            <consortium name="The Broad Institute Genomics Platform"/>
            <consortium name="The Broad Institute Genome Sequencing Center for Infectious Disease"/>
            <person name="Wu L."/>
            <person name="Ma J."/>
        </authorList>
    </citation>
    <scope>NUCLEOTIDE SEQUENCE [LARGE SCALE GENOMIC DNA]</scope>
    <source>
        <strain evidence="8">JCM 16929</strain>
    </source>
</reference>
<proteinExistence type="predicted"/>
<feature type="transmembrane region" description="Helical" evidence="5">
    <location>
        <begin position="180"/>
        <end position="199"/>
    </location>
</feature>
<name>A0ABP6ZM37_9ACTN</name>
<dbReference type="SUPFAM" id="SSF103473">
    <property type="entry name" value="MFS general substrate transporter"/>
    <property type="match status" value="1"/>
</dbReference>
<protein>
    <submittedName>
        <fullName evidence="7">MFS transporter</fullName>
    </submittedName>
</protein>
<dbReference type="PROSITE" id="PS50850">
    <property type="entry name" value="MFS"/>
    <property type="match status" value="1"/>
</dbReference>
<feature type="transmembrane region" description="Helical" evidence="5">
    <location>
        <begin position="152"/>
        <end position="174"/>
    </location>
</feature>